<evidence type="ECO:0000259" key="9">
    <source>
        <dbReference type="Pfam" id="PF01370"/>
    </source>
</evidence>
<keyword evidence="11" id="KW-1185">Reference proteome</keyword>
<dbReference type="InterPro" id="IPR036291">
    <property type="entry name" value="NAD(P)-bd_dom_sf"/>
</dbReference>
<evidence type="ECO:0000256" key="2">
    <source>
        <dbReference type="ARBA" id="ARBA00001911"/>
    </source>
</evidence>
<dbReference type="PANTHER" id="PTHR43725:SF31">
    <property type="entry name" value="UDP-GLUCOSE 4-EPIMERASE"/>
    <property type="match status" value="1"/>
</dbReference>
<dbReference type="PANTHER" id="PTHR43725">
    <property type="entry name" value="UDP-GLUCOSE 4-EPIMERASE"/>
    <property type="match status" value="1"/>
</dbReference>
<keyword evidence="5" id="KW-0119">Carbohydrate metabolism</keyword>
<evidence type="ECO:0000256" key="1">
    <source>
        <dbReference type="ARBA" id="ARBA00000014"/>
    </source>
</evidence>
<evidence type="ECO:0000256" key="5">
    <source>
        <dbReference type="ARBA" id="ARBA00023144"/>
    </source>
</evidence>
<accession>A0ABP1RHP5</accession>
<evidence type="ECO:0000256" key="6">
    <source>
        <dbReference type="ARBA" id="ARBA00023235"/>
    </source>
</evidence>
<dbReference type="SUPFAM" id="SSF51735">
    <property type="entry name" value="NAD(P)-binding Rossmann-fold domains"/>
    <property type="match status" value="1"/>
</dbReference>
<feature type="domain" description="NAD-dependent epimerase/dehydratase" evidence="9">
    <location>
        <begin position="6"/>
        <end position="272"/>
    </location>
</feature>
<evidence type="ECO:0000313" key="11">
    <source>
        <dbReference type="Proteomes" id="UP001642540"/>
    </source>
</evidence>
<dbReference type="InterPro" id="IPR001509">
    <property type="entry name" value="Epimerase_deHydtase"/>
</dbReference>
<evidence type="ECO:0000256" key="3">
    <source>
        <dbReference type="ARBA" id="ARBA00013175"/>
    </source>
</evidence>
<comment type="cofactor">
    <cofactor evidence="2">
        <name>NAD(+)</name>
        <dbReference type="ChEBI" id="CHEBI:57540"/>
    </cofactor>
</comment>
<dbReference type="NCBIfam" id="TIGR01179">
    <property type="entry name" value="galE"/>
    <property type="match status" value="1"/>
</dbReference>
<dbReference type="Proteomes" id="UP001642540">
    <property type="component" value="Unassembled WGS sequence"/>
</dbReference>
<dbReference type="Pfam" id="PF01370">
    <property type="entry name" value="Epimerase"/>
    <property type="match status" value="1"/>
</dbReference>
<dbReference type="InterPro" id="IPR005886">
    <property type="entry name" value="UDP_G4E"/>
</dbReference>
<feature type="compositionally biased region" description="Gly residues" evidence="8">
    <location>
        <begin position="409"/>
        <end position="420"/>
    </location>
</feature>
<organism evidence="10 11">
    <name type="scientific">Orchesella dallaii</name>
    <dbReference type="NCBI Taxonomy" id="48710"/>
    <lineage>
        <taxon>Eukaryota</taxon>
        <taxon>Metazoa</taxon>
        <taxon>Ecdysozoa</taxon>
        <taxon>Arthropoda</taxon>
        <taxon>Hexapoda</taxon>
        <taxon>Collembola</taxon>
        <taxon>Entomobryomorpha</taxon>
        <taxon>Entomobryoidea</taxon>
        <taxon>Orchesellidae</taxon>
        <taxon>Orchesellinae</taxon>
        <taxon>Orchesella</taxon>
    </lineage>
</organism>
<comment type="catalytic activity">
    <reaction evidence="1">
        <text>UDP-N-acetyl-alpha-D-glucosamine = UDP-N-acetyl-alpha-D-galactosamine</text>
        <dbReference type="Rhea" id="RHEA:20517"/>
        <dbReference type="ChEBI" id="CHEBI:57705"/>
        <dbReference type="ChEBI" id="CHEBI:67138"/>
        <dbReference type="EC" id="5.1.3.7"/>
    </reaction>
</comment>
<protein>
    <recommendedName>
        <fullName evidence="7">UDP-N-acetylglucosamine 4-epimerase</fullName>
        <ecNumber evidence="3">5.1.3.7</ecNumber>
    </recommendedName>
    <alternativeName>
        <fullName evidence="7">UDP-N-acetylglucosamine 4-epimerase</fullName>
    </alternativeName>
</protein>
<dbReference type="Gene3D" id="3.90.25.10">
    <property type="entry name" value="UDP-galactose 4-epimerase, domain 1"/>
    <property type="match status" value="1"/>
</dbReference>
<proteinExistence type="predicted"/>
<dbReference type="EMBL" id="CAXLJM020000075">
    <property type="protein sequence ID" value="CAL8128542.1"/>
    <property type="molecule type" value="Genomic_DNA"/>
</dbReference>
<keyword evidence="5" id="KW-0299">Galactose metabolism</keyword>
<dbReference type="CDD" id="cd05247">
    <property type="entry name" value="UDP_G4E_1_SDR_e"/>
    <property type="match status" value="1"/>
</dbReference>
<dbReference type="EC" id="5.1.3.7" evidence="3"/>
<feature type="region of interest" description="Disordered" evidence="8">
    <location>
        <begin position="381"/>
        <end position="434"/>
    </location>
</feature>
<evidence type="ECO:0000256" key="8">
    <source>
        <dbReference type="SAM" id="MobiDB-lite"/>
    </source>
</evidence>
<gene>
    <name evidence="10" type="ORF">ODALV1_LOCUS22308</name>
</gene>
<name>A0ABP1RHP5_9HEXA</name>
<feature type="compositionally biased region" description="Low complexity" evidence="8">
    <location>
        <begin position="381"/>
        <end position="408"/>
    </location>
</feature>
<evidence type="ECO:0000256" key="4">
    <source>
        <dbReference type="ARBA" id="ARBA00023027"/>
    </source>
</evidence>
<comment type="caution">
    <text evidence="10">The sequence shown here is derived from an EMBL/GenBank/DDBJ whole genome shotgun (WGS) entry which is preliminary data.</text>
</comment>
<sequence length="492" mass="53861">MRGKTVLVTGGAGYIGSHCCVDLIEAGYDVVAVDNFANSVENDGVAPSLKQVERITGKSVTFQKCDLLDRDSVIKLFKQHQIDCVIHTAALKVIGDSMLLSLQYYNNNLIGTINLLEAMEMANCYDFVYSSSCTVYGDPEFVPITEDHPTGNVKNVYGRTKYFIEEMLKDLSNSDPKWNIISLRYFNPVSAHPSGLLGEDPTKENHYVLPYIVSVALGKKPHVTIFGRDYKTPDGTGVRDYIHIMDLASGHVAALKKLGGNEKLGFQAYNLGLGRGLSVLELIKEFEKVTGTHVPIVYAERRVGDAGAVICSTKKALSELNWAPKYGLPEMCQDLWRWQTMFPNGYKTEKISHEYLVVGGWNLVYFLNNKDWSQSQVTGNVSVIPSSSSSPSSVNEMASSSSSATNQASGGGAAGGGDGDGNPNKQPQKTDEQSKQVVMPFPTHMLPEVCKFMPVEELWKLADVSSEWRTIVLPFIMERTMNVDDGAAGGGP</sequence>
<dbReference type="Gene3D" id="3.40.50.720">
    <property type="entry name" value="NAD(P)-binding Rossmann-like Domain"/>
    <property type="match status" value="1"/>
</dbReference>
<evidence type="ECO:0000256" key="7">
    <source>
        <dbReference type="ARBA" id="ARBA00031827"/>
    </source>
</evidence>
<evidence type="ECO:0000313" key="10">
    <source>
        <dbReference type="EMBL" id="CAL8128542.1"/>
    </source>
</evidence>
<keyword evidence="6" id="KW-0413">Isomerase</keyword>
<keyword evidence="4" id="KW-0520">NAD</keyword>
<reference evidence="10 11" key="1">
    <citation type="submission" date="2024-08" db="EMBL/GenBank/DDBJ databases">
        <authorList>
            <person name="Cucini C."/>
            <person name="Frati F."/>
        </authorList>
    </citation>
    <scope>NUCLEOTIDE SEQUENCE [LARGE SCALE GENOMIC DNA]</scope>
</reference>